<accession>T5KQ17</accession>
<dbReference type="PATRIC" id="fig|1333857.3.peg.1059"/>
<dbReference type="InterPro" id="IPR005184">
    <property type="entry name" value="DUF306_Meta_HslJ"/>
</dbReference>
<feature type="transmembrane region" description="Helical" evidence="1">
    <location>
        <begin position="65"/>
        <end position="84"/>
    </location>
</feature>
<dbReference type="AlphaFoldDB" id="T5KQ17"/>
<reference evidence="3 4" key="1">
    <citation type="journal article" date="2013" name="Genome Announc.">
        <title>Whole-genome sequences of five oyster-associated bacteria show potential for crude oil hydrocarbon degradation.</title>
        <authorList>
            <person name="Chauhan A."/>
            <person name="Green S."/>
            <person name="Pathak A."/>
            <person name="Thomas J."/>
            <person name="Venkatramanan R."/>
        </authorList>
    </citation>
    <scope>NUCLEOTIDE SEQUENCE [LARGE SCALE GENOMIC DNA]</scope>
    <source>
        <strain evidence="3 4">MF109</strain>
    </source>
</reference>
<evidence type="ECO:0000313" key="3">
    <source>
        <dbReference type="EMBL" id="EQM81877.1"/>
    </source>
</evidence>
<protein>
    <recommendedName>
        <fullName evidence="2">DUF306 domain-containing protein</fullName>
    </recommendedName>
</protein>
<name>T5KQ17_MICMQ</name>
<dbReference type="EMBL" id="ATAO01000112">
    <property type="protein sequence ID" value="EQM81877.1"/>
    <property type="molecule type" value="Genomic_DNA"/>
</dbReference>
<organism evidence="3 4">
    <name type="scientific">Microbacterium maritypicum MF109</name>
    <dbReference type="NCBI Taxonomy" id="1333857"/>
    <lineage>
        <taxon>Bacteria</taxon>
        <taxon>Bacillati</taxon>
        <taxon>Actinomycetota</taxon>
        <taxon>Actinomycetes</taxon>
        <taxon>Micrococcales</taxon>
        <taxon>Microbacteriaceae</taxon>
        <taxon>Microbacterium</taxon>
    </lineage>
</organism>
<dbReference type="Gene3D" id="2.40.128.270">
    <property type="match status" value="1"/>
</dbReference>
<comment type="caution">
    <text evidence="3">The sequence shown here is derived from an EMBL/GenBank/DDBJ whole genome shotgun (WGS) entry which is preliminary data.</text>
</comment>
<dbReference type="RefSeq" id="WP_021199030.1">
    <property type="nucleotide sequence ID" value="NZ_ATAO01000112.1"/>
</dbReference>
<proteinExistence type="predicted"/>
<sequence length="236" mass="25144">MRAANSSVGTADQERSDRRGLAVSLWILIPLILLVTYFAQILESFSAVGCEGDCDLDLAFGARAAYPWAIGASVLAAVVVAVVSRRTRKPAYWGPLLGVVLVLLSAIVTSILFQVGLAPMHERNDRIASGEIPVETPPPLPDPVGDWEASVGGTPYLRFSADGTVDGNDGCNDLSGRWTQESSGRIDLEALVPQTTNVCDGVDTWLSVGRSADIVDRYMYVNGDMDSPIGGLQPSH</sequence>
<dbReference type="Pfam" id="PF03724">
    <property type="entry name" value="META"/>
    <property type="match status" value="1"/>
</dbReference>
<feature type="domain" description="DUF306" evidence="2">
    <location>
        <begin position="153"/>
        <end position="201"/>
    </location>
</feature>
<dbReference type="InterPro" id="IPR038670">
    <property type="entry name" value="HslJ-like_sf"/>
</dbReference>
<evidence type="ECO:0000259" key="2">
    <source>
        <dbReference type="Pfam" id="PF03724"/>
    </source>
</evidence>
<keyword evidence="1" id="KW-1133">Transmembrane helix</keyword>
<gene>
    <name evidence="3" type="ORF">L687_00530</name>
</gene>
<feature type="transmembrane region" description="Helical" evidence="1">
    <location>
        <begin position="21"/>
        <end position="39"/>
    </location>
</feature>
<evidence type="ECO:0000256" key="1">
    <source>
        <dbReference type="SAM" id="Phobius"/>
    </source>
</evidence>
<feature type="transmembrane region" description="Helical" evidence="1">
    <location>
        <begin position="96"/>
        <end position="117"/>
    </location>
</feature>
<dbReference type="Proteomes" id="UP000016033">
    <property type="component" value="Unassembled WGS sequence"/>
</dbReference>
<keyword evidence="1" id="KW-0472">Membrane</keyword>
<evidence type="ECO:0000313" key="4">
    <source>
        <dbReference type="Proteomes" id="UP000016033"/>
    </source>
</evidence>
<keyword evidence="1" id="KW-0812">Transmembrane</keyword>